<dbReference type="GO" id="GO:0004360">
    <property type="term" value="F:glutamine-fructose-6-phosphate transaminase (isomerizing) activity"/>
    <property type="evidence" value="ECO:0007669"/>
    <property type="project" value="UniProtKB-UniRule"/>
</dbReference>
<comment type="function">
    <text evidence="10">Catalyzes the first step in hexosamine metabolism, converting fructose-6P into glucosamine-6P using glutamine as a nitrogen source.</text>
</comment>
<evidence type="ECO:0000256" key="10">
    <source>
        <dbReference type="HAMAP-Rule" id="MF_00164"/>
    </source>
</evidence>
<sequence length="600" mass="65609">MCGIVGSINHHNIVPDLLEGLNQIEYRGYDSAGIAVIGEHGLTTIKRPGKLKQLETYLSTTPLSGHAGIGHTRWATHGIPNEANAHPHSNDQVSVVHNGIIENYLQLRQWLTAEGFTFNSETDTEVIPHLITLFLARGLPPTQALHEALNHLDGAFALGVLFKNDKDHLYAARRGSPLVLGKGLQGLSLGSDTMALSSSVKEILYLEEGEQACLGRDVFTLFDPKGKPISREMQPFDQEREDNGKDDHQFFMHKEIHQQVATTRDTFHHTQHCLLDIPLDFEQFQRLTIVACGTSYYAAMVAKYWFEQIAKVPVDIDVASEFRYREPLLSKNGLALFISQSGETADTLAALRYAKANDQTILSIVNVAGSTIARESNISLQTQAGPEIGVASTKAFTAQLAILAKLAIHTAHYRKVIDVKEVKHLLNEMNALPGLIDITLGIEDQIKVLGASIKDAKHAFFIGRGINYPLAMEGALKLKEISYMHAEGFGAGELKHGPIALIEPGTPVFVIAPDDSLLEKTLSNAEEVAARGARCIIIGNQASIRNLPEGMEHLILPPCDNRLSPILYAVALQLIAYHAALALGTDVDQPRNLAKSVTVE</sequence>
<evidence type="ECO:0000256" key="6">
    <source>
        <dbReference type="ARBA" id="ARBA00022576"/>
    </source>
</evidence>
<evidence type="ECO:0000256" key="5">
    <source>
        <dbReference type="ARBA" id="ARBA00022490"/>
    </source>
</evidence>
<keyword evidence="9" id="KW-0315">Glutamine amidotransferase</keyword>
<dbReference type="GO" id="GO:0097367">
    <property type="term" value="F:carbohydrate derivative binding"/>
    <property type="evidence" value="ECO:0007669"/>
    <property type="project" value="InterPro"/>
</dbReference>
<keyword evidence="7 10" id="KW-0808">Transferase</keyword>
<dbReference type="InterPro" id="IPR035490">
    <property type="entry name" value="GlmS/FrlB_SIS"/>
</dbReference>
<dbReference type="CDD" id="cd00714">
    <property type="entry name" value="GFAT"/>
    <property type="match status" value="1"/>
</dbReference>
<feature type="initiator methionine" description="Removed" evidence="10">
    <location>
        <position position="1"/>
    </location>
</feature>
<evidence type="ECO:0000256" key="4">
    <source>
        <dbReference type="ARBA" id="ARBA00016090"/>
    </source>
</evidence>
<dbReference type="Gene3D" id="3.40.50.10490">
    <property type="entry name" value="Glucose-6-phosphate isomerase like protein, domain 1"/>
    <property type="match status" value="2"/>
</dbReference>
<comment type="catalytic activity">
    <reaction evidence="1 10">
        <text>D-fructose 6-phosphate + L-glutamine = D-glucosamine 6-phosphate + L-glutamate</text>
        <dbReference type="Rhea" id="RHEA:13237"/>
        <dbReference type="ChEBI" id="CHEBI:29985"/>
        <dbReference type="ChEBI" id="CHEBI:58359"/>
        <dbReference type="ChEBI" id="CHEBI:58725"/>
        <dbReference type="ChEBI" id="CHEBI:61527"/>
        <dbReference type="EC" id="2.6.1.16"/>
    </reaction>
</comment>
<organism evidence="13 14">
    <name type="scientific">Neptuniibacter caesariensis</name>
    <dbReference type="NCBI Taxonomy" id="207954"/>
    <lineage>
        <taxon>Bacteria</taxon>
        <taxon>Pseudomonadati</taxon>
        <taxon>Pseudomonadota</taxon>
        <taxon>Gammaproteobacteria</taxon>
        <taxon>Oceanospirillales</taxon>
        <taxon>Oceanospirillaceae</taxon>
        <taxon>Neptuniibacter</taxon>
    </lineage>
</organism>
<gene>
    <name evidence="10" type="primary">glmS</name>
    <name evidence="13" type="ORF">MED92_09934</name>
</gene>
<dbReference type="PROSITE" id="PS51464">
    <property type="entry name" value="SIS"/>
    <property type="match status" value="2"/>
</dbReference>
<keyword evidence="8" id="KW-0677">Repeat</keyword>
<name>A0A7U8C8U4_NEPCE</name>
<dbReference type="NCBIfam" id="TIGR01135">
    <property type="entry name" value="glmS"/>
    <property type="match status" value="1"/>
</dbReference>
<dbReference type="FunFam" id="3.40.50.10490:FF:000001">
    <property type="entry name" value="Glutamine--fructose-6-phosphate aminotransferase [isomerizing]"/>
    <property type="match status" value="1"/>
</dbReference>
<dbReference type="FunFam" id="3.40.50.10490:FF:000002">
    <property type="entry name" value="Glutamine--fructose-6-phosphate aminotransferase [isomerizing]"/>
    <property type="match status" value="1"/>
</dbReference>
<dbReference type="GO" id="GO:0046349">
    <property type="term" value="P:amino sugar biosynthetic process"/>
    <property type="evidence" value="ECO:0007669"/>
    <property type="project" value="UniProtKB-ARBA"/>
</dbReference>
<dbReference type="InterPro" id="IPR046348">
    <property type="entry name" value="SIS_dom_sf"/>
</dbReference>
<dbReference type="EMBL" id="AAOW01000004">
    <property type="protein sequence ID" value="EAR62016.1"/>
    <property type="molecule type" value="Genomic_DNA"/>
</dbReference>
<dbReference type="GO" id="GO:0005829">
    <property type="term" value="C:cytosol"/>
    <property type="evidence" value="ECO:0007669"/>
    <property type="project" value="TreeGrafter"/>
</dbReference>
<evidence type="ECO:0000259" key="12">
    <source>
        <dbReference type="PROSITE" id="PS51464"/>
    </source>
</evidence>
<dbReference type="CDD" id="cd05008">
    <property type="entry name" value="SIS_GlmS_GlmD_1"/>
    <property type="match status" value="1"/>
</dbReference>
<keyword evidence="6 10" id="KW-0032">Aminotransferase</keyword>
<feature type="domain" description="SIS" evidence="12">
    <location>
        <begin position="449"/>
        <end position="590"/>
    </location>
</feature>
<dbReference type="NCBIfam" id="NF001484">
    <property type="entry name" value="PRK00331.1"/>
    <property type="match status" value="1"/>
</dbReference>
<proteinExistence type="inferred from homology"/>
<keyword evidence="14" id="KW-1185">Reference proteome</keyword>
<dbReference type="InterPro" id="IPR001347">
    <property type="entry name" value="SIS_dom"/>
</dbReference>
<dbReference type="InterPro" id="IPR029055">
    <property type="entry name" value="Ntn_hydrolases_N"/>
</dbReference>
<dbReference type="Pfam" id="PF13522">
    <property type="entry name" value="GATase_6"/>
    <property type="match status" value="1"/>
</dbReference>
<keyword evidence="5 10" id="KW-0963">Cytoplasm</keyword>
<feature type="domain" description="Glutamine amidotransferase type-2" evidence="11">
    <location>
        <begin position="2"/>
        <end position="217"/>
    </location>
</feature>
<dbReference type="EC" id="2.6.1.16" evidence="3 10"/>
<dbReference type="AlphaFoldDB" id="A0A7U8C8U4"/>
<reference evidence="13 14" key="1">
    <citation type="submission" date="2006-02" db="EMBL/GenBank/DDBJ databases">
        <authorList>
            <person name="Pinhassi J."/>
            <person name="Pedros-Alio C."/>
            <person name="Ferriera S."/>
            <person name="Johnson J."/>
            <person name="Kravitz S."/>
            <person name="Halpern A."/>
            <person name="Remington K."/>
            <person name="Beeson K."/>
            <person name="Tran B."/>
            <person name="Rogers Y.-H."/>
            <person name="Friedman R."/>
            <person name="Venter J.C."/>
        </authorList>
    </citation>
    <scope>NUCLEOTIDE SEQUENCE [LARGE SCALE GENOMIC DNA]</scope>
    <source>
        <strain evidence="13 14">MED92</strain>
    </source>
</reference>
<comment type="caution">
    <text evidence="13">The sequence shown here is derived from an EMBL/GenBank/DDBJ whole genome shotgun (WGS) entry which is preliminary data.</text>
</comment>
<dbReference type="GO" id="GO:0006002">
    <property type="term" value="P:fructose 6-phosphate metabolic process"/>
    <property type="evidence" value="ECO:0007669"/>
    <property type="project" value="TreeGrafter"/>
</dbReference>
<dbReference type="FunFam" id="3.60.20.10:FF:000006">
    <property type="entry name" value="Glutamine--fructose-6-phosphate aminotransferase [isomerizing]"/>
    <property type="match status" value="1"/>
</dbReference>
<comment type="subunit">
    <text evidence="10">Homodimer.</text>
</comment>
<evidence type="ECO:0000313" key="13">
    <source>
        <dbReference type="EMBL" id="EAR62016.1"/>
    </source>
</evidence>
<dbReference type="GO" id="GO:0006487">
    <property type="term" value="P:protein N-linked glycosylation"/>
    <property type="evidence" value="ECO:0007669"/>
    <property type="project" value="TreeGrafter"/>
</dbReference>
<dbReference type="OrthoDB" id="9761808at2"/>
<dbReference type="InterPro" id="IPR017932">
    <property type="entry name" value="GATase_2_dom"/>
</dbReference>
<dbReference type="RefSeq" id="WP_007019653.1">
    <property type="nucleotide sequence ID" value="NZ_CH724125.1"/>
</dbReference>
<evidence type="ECO:0000256" key="1">
    <source>
        <dbReference type="ARBA" id="ARBA00001031"/>
    </source>
</evidence>
<dbReference type="GO" id="GO:0006047">
    <property type="term" value="P:UDP-N-acetylglucosamine metabolic process"/>
    <property type="evidence" value="ECO:0007669"/>
    <property type="project" value="TreeGrafter"/>
</dbReference>
<evidence type="ECO:0000256" key="8">
    <source>
        <dbReference type="ARBA" id="ARBA00022737"/>
    </source>
</evidence>
<dbReference type="Pfam" id="PF01380">
    <property type="entry name" value="SIS"/>
    <property type="match status" value="2"/>
</dbReference>
<evidence type="ECO:0000256" key="3">
    <source>
        <dbReference type="ARBA" id="ARBA00012916"/>
    </source>
</evidence>
<dbReference type="Proteomes" id="UP000002171">
    <property type="component" value="Unassembled WGS sequence"/>
</dbReference>
<dbReference type="PANTHER" id="PTHR10937">
    <property type="entry name" value="GLUCOSAMINE--FRUCTOSE-6-PHOSPHATE AMINOTRANSFERASE, ISOMERIZING"/>
    <property type="match status" value="1"/>
</dbReference>
<dbReference type="Gene3D" id="3.60.20.10">
    <property type="entry name" value="Glutamine Phosphoribosylpyrophosphate, subunit 1, domain 1"/>
    <property type="match status" value="1"/>
</dbReference>
<evidence type="ECO:0000259" key="11">
    <source>
        <dbReference type="PROSITE" id="PS51278"/>
    </source>
</evidence>
<dbReference type="GO" id="GO:0005975">
    <property type="term" value="P:carbohydrate metabolic process"/>
    <property type="evidence" value="ECO:0007669"/>
    <property type="project" value="UniProtKB-UniRule"/>
</dbReference>
<dbReference type="SUPFAM" id="SSF53697">
    <property type="entry name" value="SIS domain"/>
    <property type="match status" value="1"/>
</dbReference>
<dbReference type="InterPro" id="IPR005855">
    <property type="entry name" value="GFAT"/>
</dbReference>
<dbReference type="HAMAP" id="MF_00164">
    <property type="entry name" value="GlmS"/>
    <property type="match status" value="1"/>
</dbReference>
<dbReference type="InterPro" id="IPR047084">
    <property type="entry name" value="GFAT_N"/>
</dbReference>
<feature type="active site" description="Nucleophile; for GATase activity" evidence="10">
    <location>
        <position position="2"/>
    </location>
</feature>
<accession>A0A7U8C8U4</accession>
<feature type="active site" description="For Fru-6P isomerization activity" evidence="10">
    <location>
        <position position="595"/>
    </location>
</feature>
<dbReference type="InterPro" id="IPR035466">
    <property type="entry name" value="GlmS/AgaS_SIS"/>
</dbReference>
<dbReference type="CDD" id="cd05009">
    <property type="entry name" value="SIS_GlmS_GlmD_2"/>
    <property type="match status" value="1"/>
</dbReference>
<evidence type="ECO:0000256" key="7">
    <source>
        <dbReference type="ARBA" id="ARBA00022679"/>
    </source>
</evidence>
<dbReference type="SUPFAM" id="SSF56235">
    <property type="entry name" value="N-terminal nucleophile aminohydrolases (Ntn hydrolases)"/>
    <property type="match status" value="1"/>
</dbReference>
<evidence type="ECO:0000256" key="9">
    <source>
        <dbReference type="ARBA" id="ARBA00022962"/>
    </source>
</evidence>
<comment type="subcellular location">
    <subcellularLocation>
        <location evidence="2 10">Cytoplasm</location>
    </subcellularLocation>
</comment>
<evidence type="ECO:0000313" key="14">
    <source>
        <dbReference type="Proteomes" id="UP000002171"/>
    </source>
</evidence>
<feature type="domain" description="SIS" evidence="12">
    <location>
        <begin position="277"/>
        <end position="416"/>
    </location>
</feature>
<dbReference type="PROSITE" id="PS51278">
    <property type="entry name" value="GATASE_TYPE_2"/>
    <property type="match status" value="1"/>
</dbReference>
<dbReference type="PANTHER" id="PTHR10937:SF0">
    <property type="entry name" value="GLUTAMINE--FRUCTOSE-6-PHOSPHATE TRANSAMINASE (ISOMERIZING)"/>
    <property type="match status" value="1"/>
</dbReference>
<protein>
    <recommendedName>
        <fullName evidence="4 10">Glutamine--fructose-6-phosphate aminotransferase [isomerizing]</fullName>
        <ecNumber evidence="3 10">2.6.1.16</ecNumber>
    </recommendedName>
    <alternativeName>
        <fullName evidence="10">D-fructose-6-phosphate amidotransferase</fullName>
    </alternativeName>
    <alternativeName>
        <fullName evidence="10">GFAT</fullName>
    </alternativeName>
    <alternativeName>
        <fullName evidence="10">Glucosamine-6-phosphate synthase</fullName>
    </alternativeName>
    <alternativeName>
        <fullName evidence="10">Hexosephosphate aminotransferase</fullName>
    </alternativeName>
    <alternativeName>
        <fullName evidence="10">L-glutamine--D-fructose-6-phosphate amidotransferase</fullName>
    </alternativeName>
</protein>
<evidence type="ECO:0000256" key="2">
    <source>
        <dbReference type="ARBA" id="ARBA00004496"/>
    </source>
</evidence>